<sequence>MLFATHLLIGALVARNRFPVLWVVAGAALPDVVDKPLAMAGLVPTYHSVAHSALFAVVLGAGWLAARRYAAAAVLGALPAVGVGWSTHLVADAVHISINGRPENTVFLLWPLVRSWNSIGAGPGAFALQYLWTPSFYVEVAIWLFAGFLLLRDGKPEIGT</sequence>
<dbReference type="AlphaFoldDB" id="M0ENN6"/>
<dbReference type="RefSeq" id="WP_008440108.1">
    <property type="nucleotide sequence ID" value="NZ_AOJK01000008.1"/>
</dbReference>
<keyword evidence="3" id="KW-1185">Reference proteome</keyword>
<dbReference type="GO" id="GO:0016787">
    <property type="term" value="F:hydrolase activity"/>
    <property type="evidence" value="ECO:0007669"/>
    <property type="project" value="UniProtKB-KW"/>
</dbReference>
<dbReference type="EMBL" id="AOJK01000008">
    <property type="protein sequence ID" value="ELZ48502.1"/>
    <property type="molecule type" value="Genomic_DNA"/>
</dbReference>
<evidence type="ECO:0000256" key="1">
    <source>
        <dbReference type="SAM" id="Phobius"/>
    </source>
</evidence>
<evidence type="ECO:0000313" key="2">
    <source>
        <dbReference type="EMBL" id="ELZ48502.1"/>
    </source>
</evidence>
<dbReference type="OrthoDB" id="200338at2157"/>
<proteinExistence type="predicted"/>
<evidence type="ECO:0000313" key="3">
    <source>
        <dbReference type="Proteomes" id="UP000011586"/>
    </source>
</evidence>
<organism evidence="2 3">
    <name type="scientific">Halorubrum californiense DSM 19288</name>
    <dbReference type="NCBI Taxonomy" id="1227465"/>
    <lineage>
        <taxon>Archaea</taxon>
        <taxon>Methanobacteriati</taxon>
        <taxon>Methanobacteriota</taxon>
        <taxon>Stenosarchaea group</taxon>
        <taxon>Halobacteria</taxon>
        <taxon>Halobacteriales</taxon>
        <taxon>Haloferacaceae</taxon>
        <taxon>Halorubrum</taxon>
    </lineage>
</organism>
<dbReference type="PATRIC" id="fig|1227465.4.peg.89"/>
<reference evidence="2 3" key="1">
    <citation type="journal article" date="2014" name="PLoS Genet.">
        <title>Phylogenetically driven sequencing of extremely halophilic archaea reveals strategies for static and dynamic osmo-response.</title>
        <authorList>
            <person name="Becker E.A."/>
            <person name="Seitzer P.M."/>
            <person name="Tritt A."/>
            <person name="Larsen D."/>
            <person name="Krusor M."/>
            <person name="Yao A.I."/>
            <person name="Wu D."/>
            <person name="Madern D."/>
            <person name="Eisen J.A."/>
            <person name="Darling A.E."/>
            <person name="Facciotti M.T."/>
        </authorList>
    </citation>
    <scope>NUCLEOTIDE SEQUENCE [LARGE SCALE GENOMIC DNA]</scope>
    <source>
        <strain evidence="2 3">DSM 19288</strain>
    </source>
</reference>
<feature type="transmembrane region" description="Helical" evidence="1">
    <location>
        <begin position="72"/>
        <end position="91"/>
    </location>
</feature>
<feature type="transmembrane region" description="Helical" evidence="1">
    <location>
        <begin position="130"/>
        <end position="151"/>
    </location>
</feature>
<comment type="caution">
    <text evidence="2">The sequence shown here is derived from an EMBL/GenBank/DDBJ whole genome shotgun (WGS) entry which is preliminary data.</text>
</comment>
<dbReference type="Proteomes" id="UP000011586">
    <property type="component" value="Unassembled WGS sequence"/>
</dbReference>
<gene>
    <name evidence="2" type="ORF">C463_00515</name>
</gene>
<keyword evidence="1" id="KW-1133">Transmembrane helix</keyword>
<feature type="transmembrane region" description="Helical" evidence="1">
    <location>
        <begin position="46"/>
        <end position="65"/>
    </location>
</feature>
<keyword evidence="1" id="KW-0472">Membrane</keyword>
<name>M0ENN6_9EURY</name>
<keyword evidence="1" id="KW-0812">Transmembrane</keyword>
<keyword evidence="2" id="KW-0378">Hydrolase</keyword>
<protein>
    <submittedName>
        <fullName evidence="2">Putative membrane-bound metal-dependent hydrolase</fullName>
    </submittedName>
</protein>
<accession>M0ENN6</accession>